<evidence type="ECO:0008006" key="3">
    <source>
        <dbReference type="Google" id="ProtNLM"/>
    </source>
</evidence>
<dbReference type="Proteomes" id="UP000596977">
    <property type="component" value="Unassembled WGS sequence"/>
</dbReference>
<dbReference type="OrthoDB" id="7961161at2"/>
<accession>A0A916R8X7</accession>
<organism evidence="1 2">
    <name type="scientific">Pelagibacterium lentulum</name>
    <dbReference type="NCBI Taxonomy" id="2029865"/>
    <lineage>
        <taxon>Bacteria</taxon>
        <taxon>Pseudomonadati</taxon>
        <taxon>Pseudomonadota</taxon>
        <taxon>Alphaproteobacteria</taxon>
        <taxon>Hyphomicrobiales</taxon>
        <taxon>Devosiaceae</taxon>
        <taxon>Pelagibacterium</taxon>
    </lineage>
</organism>
<dbReference type="RefSeq" id="WP_127071656.1">
    <property type="nucleotide sequence ID" value="NZ_BMKB01000001.1"/>
</dbReference>
<protein>
    <recommendedName>
        <fullName evidence="3">DUF1127 domain-containing protein</fullName>
    </recommendedName>
</protein>
<evidence type="ECO:0000313" key="2">
    <source>
        <dbReference type="Proteomes" id="UP000596977"/>
    </source>
</evidence>
<sequence length="60" mass="6531">MARNRLVSGFADFFGDIARARQASSIYNDLSGLSDEGLKARGLSRSDLPNYAFNKAFGSK</sequence>
<comment type="caution">
    <text evidence="1">The sequence shown here is derived from an EMBL/GenBank/DDBJ whole genome shotgun (WGS) entry which is preliminary data.</text>
</comment>
<gene>
    <name evidence="1" type="ORF">GCM10011499_09910</name>
</gene>
<name>A0A916R8X7_9HYPH</name>
<dbReference type="EMBL" id="BMKB01000001">
    <property type="protein sequence ID" value="GGA42234.1"/>
    <property type="molecule type" value="Genomic_DNA"/>
</dbReference>
<keyword evidence="2" id="KW-1185">Reference proteome</keyword>
<proteinExistence type="predicted"/>
<evidence type="ECO:0000313" key="1">
    <source>
        <dbReference type="EMBL" id="GGA42234.1"/>
    </source>
</evidence>
<reference evidence="1 2" key="1">
    <citation type="journal article" date="2014" name="Int. J. Syst. Evol. Microbiol.">
        <title>Complete genome sequence of Corynebacterium casei LMG S-19264T (=DSM 44701T), isolated from a smear-ripened cheese.</title>
        <authorList>
            <consortium name="US DOE Joint Genome Institute (JGI-PGF)"/>
            <person name="Walter F."/>
            <person name="Albersmeier A."/>
            <person name="Kalinowski J."/>
            <person name="Ruckert C."/>
        </authorList>
    </citation>
    <scope>NUCLEOTIDE SEQUENCE [LARGE SCALE GENOMIC DNA]</scope>
    <source>
        <strain evidence="1 2">CGMCC 1.15896</strain>
    </source>
</reference>
<dbReference type="AlphaFoldDB" id="A0A916R8X7"/>